<accession>A0AAU9K4J1</accession>
<dbReference type="Proteomes" id="UP001162131">
    <property type="component" value="Unassembled WGS sequence"/>
</dbReference>
<proteinExistence type="predicted"/>
<gene>
    <name evidence="1" type="ORF">BSTOLATCC_MIC56916</name>
</gene>
<evidence type="ECO:0000313" key="2">
    <source>
        <dbReference type="Proteomes" id="UP001162131"/>
    </source>
</evidence>
<sequence length="193" mass="22235">MDSILQQVEDVAAKARALNEKFKLTAVGCLINFLRDNGPATLESLVDYISLKRDVLLTAKGEKFTKSAAGIVKYVLSWHPKIFLIDSCFNYYLSEEEAAKCELEYKNKEENRHENENLFRICTKRETETKRQKRMALKRIRLTIESDLKKPPQEYSPITKAYLVLTSGDIEVAAGLRQLVRKTYTELVELKQL</sequence>
<dbReference type="AlphaFoldDB" id="A0AAU9K4J1"/>
<dbReference type="EMBL" id="CAJZBQ010000055">
    <property type="protein sequence ID" value="CAG9332623.1"/>
    <property type="molecule type" value="Genomic_DNA"/>
</dbReference>
<protein>
    <submittedName>
        <fullName evidence="1">Uncharacterized protein</fullName>
    </submittedName>
</protein>
<evidence type="ECO:0000313" key="1">
    <source>
        <dbReference type="EMBL" id="CAG9332623.1"/>
    </source>
</evidence>
<name>A0AAU9K4J1_9CILI</name>
<comment type="caution">
    <text evidence="1">The sequence shown here is derived from an EMBL/GenBank/DDBJ whole genome shotgun (WGS) entry which is preliminary data.</text>
</comment>
<keyword evidence="2" id="KW-1185">Reference proteome</keyword>
<organism evidence="1 2">
    <name type="scientific">Blepharisma stoltei</name>
    <dbReference type="NCBI Taxonomy" id="1481888"/>
    <lineage>
        <taxon>Eukaryota</taxon>
        <taxon>Sar</taxon>
        <taxon>Alveolata</taxon>
        <taxon>Ciliophora</taxon>
        <taxon>Postciliodesmatophora</taxon>
        <taxon>Heterotrichea</taxon>
        <taxon>Heterotrichida</taxon>
        <taxon>Blepharismidae</taxon>
        <taxon>Blepharisma</taxon>
    </lineage>
</organism>
<reference evidence="1" key="1">
    <citation type="submission" date="2021-09" db="EMBL/GenBank/DDBJ databases">
        <authorList>
            <consortium name="AG Swart"/>
            <person name="Singh M."/>
            <person name="Singh A."/>
            <person name="Seah K."/>
            <person name="Emmerich C."/>
        </authorList>
    </citation>
    <scope>NUCLEOTIDE SEQUENCE</scope>
    <source>
        <strain evidence="1">ATCC30299</strain>
    </source>
</reference>